<accession>A0A853KA81</accession>
<dbReference type="RefSeq" id="WP_067565891.1">
    <property type="nucleotide sequence ID" value="NZ_LSUQ01000041.1"/>
</dbReference>
<dbReference type="InterPro" id="IPR001387">
    <property type="entry name" value="Cro/C1-type_HTH"/>
</dbReference>
<dbReference type="SUPFAM" id="SSF47413">
    <property type="entry name" value="lambda repressor-like DNA-binding domains"/>
    <property type="match status" value="1"/>
</dbReference>
<dbReference type="GO" id="GO:0005829">
    <property type="term" value="C:cytosol"/>
    <property type="evidence" value="ECO:0007669"/>
    <property type="project" value="TreeGrafter"/>
</dbReference>
<dbReference type="OrthoDB" id="9814553at2"/>
<evidence type="ECO:0000256" key="2">
    <source>
        <dbReference type="ARBA" id="ARBA00023125"/>
    </source>
</evidence>
<dbReference type="AlphaFoldDB" id="A0A853KA81"/>
<evidence type="ECO:0000259" key="4">
    <source>
        <dbReference type="PROSITE" id="PS50943"/>
    </source>
</evidence>
<dbReference type="Gene3D" id="1.10.260.40">
    <property type="entry name" value="lambda repressor-like DNA-binding domains"/>
    <property type="match status" value="1"/>
</dbReference>
<evidence type="ECO:0000313" key="6">
    <source>
        <dbReference type="Proteomes" id="UP000077421"/>
    </source>
</evidence>
<proteinExistence type="predicted"/>
<dbReference type="CDD" id="cd00093">
    <property type="entry name" value="HTH_XRE"/>
    <property type="match status" value="1"/>
</dbReference>
<dbReference type="InterPro" id="IPR010982">
    <property type="entry name" value="Lambda_DNA-bd_dom_sf"/>
</dbReference>
<keyword evidence="1" id="KW-0805">Transcription regulation</keyword>
<dbReference type="PANTHER" id="PTHR46797:SF23">
    <property type="entry name" value="HTH-TYPE TRANSCRIPTIONAL REGULATOR SUTR"/>
    <property type="match status" value="1"/>
</dbReference>
<reference evidence="5 6" key="1">
    <citation type="submission" date="2016-02" db="EMBL/GenBank/DDBJ databases">
        <title>Draft genome sequence of Acidibacillus ferrooxidans SLC66.</title>
        <authorList>
            <person name="Oliveira G."/>
            <person name="Nancucheo I."/>
            <person name="Dall'Agnol H."/>
            <person name="Johnson B."/>
            <person name="Oliveira R."/>
            <person name="Nunes G.L."/>
            <person name="Tzotzos G."/>
            <person name="Orellana S.C."/>
            <person name="Salim A.C."/>
            <person name="Araujo F.M."/>
        </authorList>
    </citation>
    <scope>NUCLEOTIDE SEQUENCE [LARGE SCALE GENOMIC DNA]</scope>
    <source>
        <strain evidence="5 6">SLC66</strain>
    </source>
</reference>
<comment type="caution">
    <text evidence="5">The sequence shown here is derived from an EMBL/GenBank/DDBJ whole genome shotgun (WGS) entry which is preliminary data.</text>
</comment>
<dbReference type="SMART" id="SM00530">
    <property type="entry name" value="HTH_XRE"/>
    <property type="match status" value="1"/>
</dbReference>
<feature type="domain" description="HTH cro/C1-type" evidence="4">
    <location>
        <begin position="3"/>
        <end position="61"/>
    </location>
</feature>
<dbReference type="GO" id="GO:0003700">
    <property type="term" value="F:DNA-binding transcription factor activity"/>
    <property type="evidence" value="ECO:0007669"/>
    <property type="project" value="TreeGrafter"/>
</dbReference>
<evidence type="ECO:0000313" key="5">
    <source>
        <dbReference type="EMBL" id="OAG93308.1"/>
    </source>
</evidence>
<name>A0A853KA81_9BACL</name>
<dbReference type="Pfam" id="PF01381">
    <property type="entry name" value="HTH_3"/>
    <property type="match status" value="1"/>
</dbReference>
<protein>
    <recommendedName>
        <fullName evidence="4">HTH cro/C1-type domain-containing protein</fullName>
    </recommendedName>
</protein>
<dbReference type="EMBL" id="LSUQ01000041">
    <property type="protein sequence ID" value="OAG93308.1"/>
    <property type="molecule type" value="Genomic_DNA"/>
</dbReference>
<dbReference type="PANTHER" id="PTHR46797">
    <property type="entry name" value="HTH-TYPE TRANSCRIPTIONAL REGULATOR"/>
    <property type="match status" value="1"/>
</dbReference>
<organism evidence="5 6">
    <name type="scientific">Ferroacidibacillus organovorans</name>
    <dbReference type="NCBI Taxonomy" id="1765683"/>
    <lineage>
        <taxon>Bacteria</taxon>
        <taxon>Bacillati</taxon>
        <taxon>Bacillota</taxon>
        <taxon>Bacilli</taxon>
        <taxon>Bacillales</taxon>
        <taxon>Alicyclobacillaceae</taxon>
        <taxon>Ferroacidibacillus</taxon>
    </lineage>
</organism>
<keyword evidence="2" id="KW-0238">DNA-binding</keyword>
<dbReference type="GO" id="GO:0003677">
    <property type="term" value="F:DNA binding"/>
    <property type="evidence" value="ECO:0007669"/>
    <property type="project" value="UniProtKB-KW"/>
</dbReference>
<gene>
    <name evidence="5" type="ORF">AYW79_11380</name>
</gene>
<evidence type="ECO:0000256" key="1">
    <source>
        <dbReference type="ARBA" id="ARBA00023015"/>
    </source>
</evidence>
<sequence>MRIRQLRTKQRMSQETLAQASGLSKRYVGMIERGIGNVSLESLEKITTALDVMLKISFEQMPPSES</sequence>
<evidence type="ECO:0000256" key="3">
    <source>
        <dbReference type="ARBA" id="ARBA00023163"/>
    </source>
</evidence>
<dbReference type="PROSITE" id="PS50943">
    <property type="entry name" value="HTH_CROC1"/>
    <property type="match status" value="1"/>
</dbReference>
<dbReference type="Proteomes" id="UP000077421">
    <property type="component" value="Unassembled WGS sequence"/>
</dbReference>
<keyword evidence="3" id="KW-0804">Transcription</keyword>
<dbReference type="InterPro" id="IPR050807">
    <property type="entry name" value="TransReg_Diox_bact_type"/>
</dbReference>